<sequence>MGGNVFRKAARVRSHIAARALLPVAAAAFCAALLILPQRAAVRPLFEGAAYYQFYAGSASSQAQIFTAQGEDAARVKGGVRALAGEAAFYARGAEALAQAEALGGVFLFARRSGACADYYYFSPRLGGGVVLEGQLVNLHVRLGGGGGAVGTPLIFG</sequence>
<evidence type="ECO:0000313" key="1">
    <source>
        <dbReference type="EMBL" id="HIX50165.1"/>
    </source>
</evidence>
<reference evidence="1" key="1">
    <citation type="journal article" date="2021" name="PeerJ">
        <title>Extensive microbial diversity within the chicken gut microbiome revealed by metagenomics and culture.</title>
        <authorList>
            <person name="Gilroy R."/>
            <person name="Ravi A."/>
            <person name="Getino M."/>
            <person name="Pursley I."/>
            <person name="Horton D.L."/>
            <person name="Alikhan N.F."/>
            <person name="Baker D."/>
            <person name="Gharbi K."/>
            <person name="Hall N."/>
            <person name="Watson M."/>
            <person name="Adriaenssens E.M."/>
            <person name="Foster-Nyarko E."/>
            <person name="Jarju S."/>
            <person name="Secka A."/>
            <person name="Antonio M."/>
            <person name="Oren A."/>
            <person name="Chaudhuri R.R."/>
            <person name="La Ragione R."/>
            <person name="Hildebrand F."/>
            <person name="Pallen M.J."/>
        </authorList>
    </citation>
    <scope>NUCLEOTIDE SEQUENCE</scope>
    <source>
        <strain evidence="1">2189</strain>
    </source>
</reference>
<gene>
    <name evidence="1" type="ORF">H9851_02675</name>
</gene>
<dbReference type="AlphaFoldDB" id="A0A9D1W024"/>
<accession>A0A9D1W024</accession>
<name>A0A9D1W024_9FIRM</name>
<dbReference type="EMBL" id="DXEW01000013">
    <property type="protein sequence ID" value="HIX50165.1"/>
    <property type="molecule type" value="Genomic_DNA"/>
</dbReference>
<reference evidence="1" key="2">
    <citation type="submission" date="2021-04" db="EMBL/GenBank/DDBJ databases">
        <authorList>
            <person name="Gilroy R."/>
        </authorList>
    </citation>
    <scope>NUCLEOTIDE SEQUENCE</scope>
    <source>
        <strain evidence="1">2189</strain>
    </source>
</reference>
<dbReference type="Proteomes" id="UP000886847">
    <property type="component" value="Unassembled WGS sequence"/>
</dbReference>
<protein>
    <submittedName>
        <fullName evidence="1">Uncharacterized protein</fullName>
    </submittedName>
</protein>
<evidence type="ECO:0000313" key="2">
    <source>
        <dbReference type="Proteomes" id="UP000886847"/>
    </source>
</evidence>
<organism evidence="1 2">
    <name type="scientific">Candidatus Borkfalkia faecavium</name>
    <dbReference type="NCBI Taxonomy" id="2838508"/>
    <lineage>
        <taxon>Bacteria</taxon>
        <taxon>Bacillati</taxon>
        <taxon>Bacillota</taxon>
        <taxon>Clostridia</taxon>
        <taxon>Christensenellales</taxon>
        <taxon>Christensenellaceae</taxon>
        <taxon>Candidatus Borkfalkia</taxon>
    </lineage>
</organism>
<proteinExistence type="predicted"/>
<comment type="caution">
    <text evidence="1">The sequence shown here is derived from an EMBL/GenBank/DDBJ whole genome shotgun (WGS) entry which is preliminary data.</text>
</comment>